<protein>
    <recommendedName>
        <fullName evidence="3">beta-galactosidase</fullName>
        <ecNumber evidence="3">3.2.1.23</ecNumber>
    </recommendedName>
</protein>
<comment type="catalytic activity">
    <reaction evidence="1">
        <text>Hydrolysis of terminal non-reducing beta-D-galactose residues in beta-D-galactosides.</text>
        <dbReference type="EC" id="3.2.1.23"/>
    </reaction>
</comment>
<evidence type="ECO:0000256" key="2">
    <source>
        <dbReference type="ARBA" id="ARBA00009809"/>
    </source>
</evidence>
<evidence type="ECO:0000256" key="4">
    <source>
        <dbReference type="SAM" id="MobiDB-lite"/>
    </source>
</evidence>
<gene>
    <name evidence="6" type="ORF">ZIOFF_016504</name>
</gene>
<dbReference type="Gene3D" id="3.20.20.80">
    <property type="entry name" value="Glycosidases"/>
    <property type="match status" value="1"/>
</dbReference>
<evidence type="ECO:0000313" key="6">
    <source>
        <dbReference type="EMBL" id="KAG6526514.1"/>
    </source>
</evidence>
<dbReference type="Proteomes" id="UP000734854">
    <property type="component" value="Unassembled WGS sequence"/>
</dbReference>
<dbReference type="Pfam" id="PF01301">
    <property type="entry name" value="Glyco_hydro_35"/>
    <property type="match status" value="1"/>
</dbReference>
<dbReference type="AlphaFoldDB" id="A0A8J5LVD2"/>
<evidence type="ECO:0000256" key="1">
    <source>
        <dbReference type="ARBA" id="ARBA00001412"/>
    </source>
</evidence>
<dbReference type="InterPro" id="IPR017853">
    <property type="entry name" value="GH"/>
</dbReference>
<organism evidence="6 7">
    <name type="scientific">Zingiber officinale</name>
    <name type="common">Ginger</name>
    <name type="synonym">Amomum zingiber</name>
    <dbReference type="NCBI Taxonomy" id="94328"/>
    <lineage>
        <taxon>Eukaryota</taxon>
        <taxon>Viridiplantae</taxon>
        <taxon>Streptophyta</taxon>
        <taxon>Embryophyta</taxon>
        <taxon>Tracheophyta</taxon>
        <taxon>Spermatophyta</taxon>
        <taxon>Magnoliopsida</taxon>
        <taxon>Liliopsida</taxon>
        <taxon>Zingiberales</taxon>
        <taxon>Zingiberaceae</taxon>
        <taxon>Zingiber</taxon>
    </lineage>
</organism>
<dbReference type="SUPFAM" id="SSF51445">
    <property type="entry name" value="(Trans)glycosidases"/>
    <property type="match status" value="1"/>
</dbReference>
<dbReference type="GO" id="GO:0005975">
    <property type="term" value="P:carbohydrate metabolic process"/>
    <property type="evidence" value="ECO:0007669"/>
    <property type="project" value="InterPro"/>
</dbReference>
<proteinExistence type="inferred from homology"/>
<dbReference type="GO" id="GO:0004565">
    <property type="term" value="F:beta-galactosidase activity"/>
    <property type="evidence" value="ECO:0007669"/>
    <property type="project" value="UniProtKB-EC"/>
</dbReference>
<reference evidence="6 7" key="1">
    <citation type="submission" date="2020-08" db="EMBL/GenBank/DDBJ databases">
        <title>Plant Genome Project.</title>
        <authorList>
            <person name="Zhang R.-G."/>
        </authorList>
    </citation>
    <scope>NUCLEOTIDE SEQUENCE [LARGE SCALE GENOMIC DNA]</scope>
    <source>
        <tissue evidence="6">Rhizome</tissue>
    </source>
</reference>
<dbReference type="PANTHER" id="PTHR23421">
    <property type="entry name" value="BETA-GALACTOSIDASE RELATED"/>
    <property type="match status" value="1"/>
</dbReference>
<evidence type="ECO:0000313" key="7">
    <source>
        <dbReference type="Proteomes" id="UP000734854"/>
    </source>
</evidence>
<accession>A0A8J5LVD2</accession>
<dbReference type="EMBL" id="JACMSC010000004">
    <property type="protein sequence ID" value="KAG6526514.1"/>
    <property type="molecule type" value="Genomic_DNA"/>
</dbReference>
<dbReference type="InterPro" id="IPR031330">
    <property type="entry name" value="Gly_Hdrlase_35_cat"/>
</dbReference>
<feature type="region of interest" description="Disordered" evidence="4">
    <location>
        <begin position="1"/>
        <end position="24"/>
    </location>
</feature>
<name>A0A8J5LVD2_ZINOF</name>
<evidence type="ECO:0000256" key="3">
    <source>
        <dbReference type="ARBA" id="ARBA00012756"/>
    </source>
</evidence>
<evidence type="ECO:0000259" key="5">
    <source>
        <dbReference type="Pfam" id="PF01301"/>
    </source>
</evidence>
<dbReference type="InterPro" id="IPR001944">
    <property type="entry name" value="Glycoside_Hdrlase_35"/>
</dbReference>
<feature type="compositionally biased region" description="Basic and acidic residues" evidence="4">
    <location>
        <begin position="1"/>
        <end position="10"/>
    </location>
</feature>
<comment type="similarity">
    <text evidence="2">Belongs to the glycosyl hydrolase 35 family.</text>
</comment>
<feature type="domain" description="Glycoside hydrolase 35 catalytic" evidence="5">
    <location>
        <begin position="130"/>
        <end position="216"/>
    </location>
</feature>
<sequence length="249" mass="27840">MQIEGDHDVRSSMPEADLLPAKSARRQDAAEDASCRAYVDQLHLPPISELGVAWPSTAAPSESEQIRRCCIWTSGTVLKMIIQSGITKALQDASLRLPITDDVKVDIRELEEVMNVTLLELVSLSPCTGRFQPKMWDGLLKKAKDGGLDVIQTHVFWNGHQPSLGNYNFKGRYDWVRFIKTVQKVGLYISVLNGILVWLKYVPRISFRTDNEPFKIENEYGPESKAFGIVGHAYLNWAAQMALGLGTGH</sequence>
<dbReference type="EC" id="3.2.1.23" evidence="3"/>
<keyword evidence="7" id="KW-1185">Reference proteome</keyword>
<comment type="caution">
    <text evidence="6">The sequence shown here is derived from an EMBL/GenBank/DDBJ whole genome shotgun (WGS) entry which is preliminary data.</text>
</comment>